<evidence type="ECO:0000256" key="2">
    <source>
        <dbReference type="ARBA" id="ARBA00023110"/>
    </source>
</evidence>
<keyword evidence="6" id="KW-1185">Reference proteome</keyword>
<dbReference type="InterPro" id="IPR015391">
    <property type="entry name" value="SurA_N"/>
</dbReference>
<dbReference type="AlphaFoldDB" id="A0A4D7C3A5"/>
<evidence type="ECO:0000256" key="1">
    <source>
        <dbReference type="ARBA" id="ARBA00022729"/>
    </source>
</evidence>
<dbReference type="InterPro" id="IPR050280">
    <property type="entry name" value="OMP_Chaperone_SurA"/>
</dbReference>
<keyword evidence="2" id="KW-0413">Isomerase</keyword>
<dbReference type="InterPro" id="IPR027304">
    <property type="entry name" value="Trigger_fact/SurA_dom_sf"/>
</dbReference>
<feature type="region of interest" description="Disordered" evidence="3">
    <location>
        <begin position="200"/>
        <end position="253"/>
    </location>
</feature>
<keyword evidence="2" id="KW-0697">Rotamase</keyword>
<feature type="compositionally biased region" description="Low complexity" evidence="3">
    <location>
        <begin position="1"/>
        <end position="11"/>
    </location>
</feature>
<gene>
    <name evidence="5" type="ORF">E6W36_13920</name>
</gene>
<dbReference type="SUPFAM" id="SSF109998">
    <property type="entry name" value="Triger factor/SurA peptide-binding domain-like"/>
    <property type="match status" value="1"/>
</dbReference>
<evidence type="ECO:0000313" key="6">
    <source>
        <dbReference type="Proteomes" id="UP000298714"/>
    </source>
</evidence>
<feature type="compositionally biased region" description="Low complexity" evidence="3">
    <location>
        <begin position="200"/>
        <end position="220"/>
    </location>
</feature>
<dbReference type="GO" id="GO:0003755">
    <property type="term" value="F:peptidyl-prolyl cis-trans isomerase activity"/>
    <property type="evidence" value="ECO:0007669"/>
    <property type="project" value="UniProtKB-KW"/>
</dbReference>
<dbReference type="PANTHER" id="PTHR47637:SF1">
    <property type="entry name" value="CHAPERONE SURA"/>
    <property type="match status" value="1"/>
</dbReference>
<dbReference type="Proteomes" id="UP000298714">
    <property type="component" value="Chromosome"/>
</dbReference>
<evidence type="ECO:0000259" key="4">
    <source>
        <dbReference type="Pfam" id="PF09312"/>
    </source>
</evidence>
<dbReference type="PANTHER" id="PTHR47637">
    <property type="entry name" value="CHAPERONE SURA"/>
    <property type="match status" value="1"/>
</dbReference>
<proteinExistence type="predicted"/>
<feature type="compositionally biased region" description="Polar residues" evidence="3">
    <location>
        <begin position="241"/>
        <end position="253"/>
    </location>
</feature>
<feature type="region of interest" description="Disordered" evidence="3">
    <location>
        <begin position="1"/>
        <end position="24"/>
    </location>
</feature>
<feature type="domain" description="SurA N-terminal" evidence="4">
    <location>
        <begin position="41"/>
        <end position="154"/>
    </location>
</feature>
<protein>
    <recommendedName>
        <fullName evidence="4">SurA N-terminal domain-containing protein</fullName>
    </recommendedName>
</protein>
<dbReference type="Pfam" id="PF09312">
    <property type="entry name" value="SurA_N"/>
    <property type="match status" value="1"/>
</dbReference>
<name>A0A4D7C3A5_9SPHN</name>
<accession>A0A4D7C3A5</accession>
<feature type="compositionally biased region" description="Pro residues" evidence="3">
    <location>
        <begin position="12"/>
        <end position="22"/>
    </location>
</feature>
<reference evidence="6" key="1">
    <citation type="submission" date="2019-04" db="EMBL/GenBank/DDBJ databases">
        <title>Complete genome sequence of Sphingomonas sp. W1-2-3.</title>
        <authorList>
            <person name="Im W.T."/>
        </authorList>
    </citation>
    <scope>NUCLEOTIDE SEQUENCE [LARGE SCALE GENOMIC DNA]</scope>
    <source>
        <strain evidence="6">W1-2-3</strain>
    </source>
</reference>
<sequence>MRLPPSSRCSPLPSPSRSPPTRPVSTFRTFVLTKADPQVRKATAIVNGAVITDLDIDQRLALAVAASGGRIGQQEREQLRIQVLRNLIDEKLQVAEAKEQEINVEEGQVEGAFARVAKNFGRSPDAFARYLKDIGTSAQSLRDQIRAEVAWSQLLRRRVEPFVNVGDDEVHAAMDRMVAAKGQQEYRLGEIFISASPSRWSAPAQPRRASSSRSAAALPSLPMPGSIRKPRRPPSAATWAGSWTISSAPSCAP</sequence>
<organism evidence="5 6">
    <name type="scientific">Hankyongella ginsenosidimutans</name>
    <dbReference type="NCBI Taxonomy" id="1763828"/>
    <lineage>
        <taxon>Bacteria</taxon>
        <taxon>Pseudomonadati</taxon>
        <taxon>Pseudomonadota</taxon>
        <taxon>Alphaproteobacteria</taxon>
        <taxon>Sphingomonadales</taxon>
        <taxon>Sphingomonadaceae</taxon>
        <taxon>Hankyongella</taxon>
    </lineage>
</organism>
<dbReference type="EMBL" id="CP039704">
    <property type="protein sequence ID" value="QCI80204.1"/>
    <property type="molecule type" value="Genomic_DNA"/>
</dbReference>
<evidence type="ECO:0000313" key="5">
    <source>
        <dbReference type="EMBL" id="QCI80204.1"/>
    </source>
</evidence>
<dbReference type="KEGG" id="hgn:E6W36_13920"/>
<keyword evidence="1" id="KW-0732">Signal</keyword>
<dbReference type="Gene3D" id="1.10.4030.10">
    <property type="entry name" value="Porin chaperone SurA, peptide-binding domain"/>
    <property type="match status" value="1"/>
</dbReference>
<evidence type="ECO:0000256" key="3">
    <source>
        <dbReference type="SAM" id="MobiDB-lite"/>
    </source>
</evidence>